<sequence>MSRISFQNEQPSEFDVFPGGSHDKVATAMCDYITDEKNSRVLGLDGEFGSGKSSILTMLQQKLVNVDQKYKVWFFDCEQNYQGSIKSNFIELFTEELLEKVGSDENARDSLRDSRDRALGRQFTYTKNTISRVSSWALILVVALFFSTSSFKELFALTKLEDPKIAWLVVHIFSFVSPLIVLLVAHRKLKDTKVGDQPWSIYHLFKGGSDDTITEKIKVAKEVTPLDLKRTLDDDLKLVADLHYVVILDNLDRLPKDSLRAVWSDLEIFTGVTEKNNLTVIVPFCSNKVAKYLAPESDRTYDSRDFIAKKFPVVFRAPPIIAAGWKDGFYQLWQSTFPIYGREIAEKCALLLQRHSPMRGKLVTPRLQKRFINDIATTSLTMGANIDVVCIGAHLLLCKYDDLPLEEVIRADGFSASFKKTHEGFDDSDVSATKKLLDRHVGSELEDGWQIQFLQIHFLTNRKIAMAELIDEPLELSINEGDSERFAELISTFGFNDAFKRYLSNEIYSADLVRVLAAASEKLSKEDFESVIRLLNRETKTFESSLPENEIGFFSALKTCRLAGLNIATLDNVKSDLIKAVSMDANEDVLADTLEVKRARLRDYDYLTDALGIEPVVFSARNAAYFIHVFSGCDDLKSVGTTQFNFTKTGLKSIHEHIVALPDSTTILPISEPQREILLEVLNSSVKHGHDPRVAMSEEDVTSLAKSLDTYPNHEAILFGMALSGKLPDTVVARVASLTLDDATVSQRAAVAAMLLNAKQLDAFASIEDVNTVVDSNVFKLLFRGGGYSDVLSTEYLNPVVGKVISKVLAWAVTDAAIWTLHHLNISRNFMSVATAIQPWGVESQSLFEWIEGWQHHFKAETDAIDKLDEEFVNKLCNSDESQFKTFKEALLAFYSSDERGVDDWEPILLSESNNHARLLEWALKQEEFILSSSYRSTIIEILRKIVVGHLDDDAKPQAVRSLRLIAAISDQAQNNLLGAELRNVFYIENGAPKASIWLLKELGHIIVDIQPASTAEVGRLMGVLDYINKHEEESQDALRYFEGRAKQIASYSYSEQLRDAMALAISNLKKSAPNLYQAFAKKSLFKGILKDIISSEKKAEKAKSDLLKTEQKKAQEAPATPPVSEPMSQEADETKSSDTSKA</sequence>
<dbReference type="Pfam" id="PF07693">
    <property type="entry name" value="KAP_NTPase"/>
    <property type="match status" value="1"/>
</dbReference>
<evidence type="ECO:0000313" key="4">
    <source>
        <dbReference type="EMBL" id="AZV27505.1"/>
    </source>
</evidence>
<feature type="domain" description="KAP NTPase" evidence="3">
    <location>
        <begin position="24"/>
        <end position="379"/>
    </location>
</feature>
<dbReference type="EMBL" id="CP024646">
    <property type="protein sequence ID" value="AZV27505.1"/>
    <property type="molecule type" value="Genomic_DNA"/>
</dbReference>
<protein>
    <recommendedName>
        <fullName evidence="3">KAP NTPase domain-containing protein</fullName>
    </recommendedName>
</protein>
<organism evidence="4 5">
    <name type="scientific">Pseudomonas syringae</name>
    <dbReference type="NCBI Taxonomy" id="317"/>
    <lineage>
        <taxon>Bacteria</taxon>
        <taxon>Pseudomonadati</taxon>
        <taxon>Pseudomonadota</taxon>
        <taxon>Gammaproteobacteria</taxon>
        <taxon>Pseudomonadales</taxon>
        <taxon>Pseudomonadaceae</taxon>
        <taxon>Pseudomonas</taxon>
    </lineage>
</organism>
<dbReference type="InterPro" id="IPR027417">
    <property type="entry name" value="P-loop_NTPase"/>
</dbReference>
<evidence type="ECO:0000256" key="2">
    <source>
        <dbReference type="SAM" id="Phobius"/>
    </source>
</evidence>
<feature type="transmembrane region" description="Helical" evidence="2">
    <location>
        <begin position="129"/>
        <end position="146"/>
    </location>
</feature>
<keyword evidence="2" id="KW-1133">Transmembrane helix</keyword>
<keyword evidence="2" id="KW-0472">Membrane</keyword>
<feature type="compositionally biased region" description="Basic and acidic residues" evidence="1">
    <location>
        <begin position="1101"/>
        <end position="1116"/>
    </location>
</feature>
<keyword evidence="2" id="KW-0812">Transmembrane</keyword>
<reference evidence="4 5" key="1">
    <citation type="submission" date="2017-11" db="EMBL/GenBank/DDBJ databases">
        <title>Effect of PGPRs.</title>
        <authorList>
            <person name="Oliva R."/>
            <person name="Nong J."/>
            <person name="Roman V."/>
        </authorList>
    </citation>
    <scope>NUCLEOTIDE SEQUENCE [LARGE SCALE GENOMIC DNA]</scope>
    <source>
        <strain evidence="4">Inb918</strain>
    </source>
</reference>
<dbReference type="InterPro" id="IPR011646">
    <property type="entry name" value="KAP_P-loop"/>
</dbReference>
<gene>
    <name evidence="4" type="ORF">CT157_16330</name>
</gene>
<evidence type="ECO:0000256" key="1">
    <source>
        <dbReference type="SAM" id="MobiDB-lite"/>
    </source>
</evidence>
<dbReference type="SUPFAM" id="SSF52540">
    <property type="entry name" value="P-loop containing nucleoside triphosphate hydrolases"/>
    <property type="match status" value="1"/>
</dbReference>
<feature type="transmembrane region" description="Helical" evidence="2">
    <location>
        <begin position="166"/>
        <end position="185"/>
    </location>
</feature>
<proteinExistence type="predicted"/>
<dbReference type="AlphaFoldDB" id="A0A3T0JVL9"/>
<name>A0A3T0JVL9_PSESX</name>
<dbReference type="Proteomes" id="UP000282760">
    <property type="component" value="Chromosome"/>
</dbReference>
<feature type="compositionally biased region" description="Basic and acidic residues" evidence="1">
    <location>
        <begin position="1133"/>
        <end position="1143"/>
    </location>
</feature>
<accession>A0A3T0JVL9</accession>
<evidence type="ECO:0000313" key="5">
    <source>
        <dbReference type="Proteomes" id="UP000282760"/>
    </source>
</evidence>
<feature type="region of interest" description="Disordered" evidence="1">
    <location>
        <begin position="1101"/>
        <end position="1143"/>
    </location>
</feature>
<evidence type="ECO:0000259" key="3">
    <source>
        <dbReference type="Pfam" id="PF07693"/>
    </source>
</evidence>